<dbReference type="EMBL" id="UYJE01005925">
    <property type="protein sequence ID" value="VDI41670.1"/>
    <property type="molecule type" value="Genomic_DNA"/>
</dbReference>
<evidence type="ECO:0000313" key="2">
    <source>
        <dbReference type="EMBL" id="VDI41670.1"/>
    </source>
</evidence>
<organism evidence="2 3">
    <name type="scientific">Mytilus galloprovincialis</name>
    <name type="common">Mediterranean mussel</name>
    <dbReference type="NCBI Taxonomy" id="29158"/>
    <lineage>
        <taxon>Eukaryota</taxon>
        <taxon>Metazoa</taxon>
        <taxon>Spiralia</taxon>
        <taxon>Lophotrochozoa</taxon>
        <taxon>Mollusca</taxon>
        <taxon>Bivalvia</taxon>
        <taxon>Autobranchia</taxon>
        <taxon>Pteriomorphia</taxon>
        <taxon>Mytilida</taxon>
        <taxon>Mytiloidea</taxon>
        <taxon>Mytilidae</taxon>
        <taxon>Mytilinae</taxon>
        <taxon>Mytilus</taxon>
    </lineage>
</organism>
<reference evidence="2" key="1">
    <citation type="submission" date="2018-11" db="EMBL/GenBank/DDBJ databases">
        <authorList>
            <person name="Alioto T."/>
            <person name="Alioto T."/>
        </authorList>
    </citation>
    <scope>NUCLEOTIDE SEQUENCE</scope>
</reference>
<sequence>MEEFFLENQEDLDALDPPPPPPAQPLSASMSGMTYLLAIRVSQVSSAADAVLKNSRNVWILKILQEGIIITSLAAGDVHENRNRSAPSKLFVAVSACIHATRSQLPGEDGTFAVCLKNYYDGKDRLRQPSPPFSESLAKHSQDPR</sequence>
<proteinExistence type="predicted"/>
<keyword evidence="3" id="KW-1185">Reference proteome</keyword>
<gene>
    <name evidence="2" type="ORF">MGAL_10B009782</name>
</gene>
<evidence type="ECO:0000313" key="3">
    <source>
        <dbReference type="Proteomes" id="UP000596742"/>
    </source>
</evidence>
<protein>
    <submittedName>
        <fullName evidence="2">Uncharacterized protein</fullName>
    </submittedName>
</protein>
<evidence type="ECO:0000256" key="1">
    <source>
        <dbReference type="SAM" id="MobiDB-lite"/>
    </source>
</evidence>
<feature type="region of interest" description="Disordered" evidence="1">
    <location>
        <begin position="126"/>
        <end position="145"/>
    </location>
</feature>
<dbReference type="Proteomes" id="UP000596742">
    <property type="component" value="Unassembled WGS sequence"/>
</dbReference>
<dbReference type="AlphaFoldDB" id="A0A8B6EZV2"/>
<accession>A0A8B6EZV2</accession>
<name>A0A8B6EZV2_MYTGA</name>
<comment type="caution">
    <text evidence="2">The sequence shown here is derived from an EMBL/GenBank/DDBJ whole genome shotgun (WGS) entry which is preliminary data.</text>
</comment>